<organism evidence="2 3">
    <name type="scientific">Laceyella putida</name>
    <dbReference type="NCBI Taxonomy" id="110101"/>
    <lineage>
        <taxon>Bacteria</taxon>
        <taxon>Bacillati</taxon>
        <taxon>Bacillota</taxon>
        <taxon>Bacilli</taxon>
        <taxon>Bacillales</taxon>
        <taxon>Thermoactinomycetaceae</taxon>
        <taxon>Laceyella</taxon>
    </lineage>
</organism>
<evidence type="ECO:0000313" key="2">
    <source>
        <dbReference type="EMBL" id="MFC7443173.1"/>
    </source>
</evidence>
<comment type="caution">
    <text evidence="2">The sequence shown here is derived from an EMBL/GenBank/DDBJ whole genome shotgun (WGS) entry which is preliminary data.</text>
</comment>
<keyword evidence="2" id="KW-0378">Hydrolase</keyword>
<dbReference type="RefSeq" id="WP_379867500.1">
    <property type="nucleotide sequence ID" value="NZ_JBHTBW010000081.1"/>
</dbReference>
<protein>
    <submittedName>
        <fullName evidence="2">Alpha/beta fold hydrolase</fullName>
    </submittedName>
</protein>
<dbReference type="InterPro" id="IPR000073">
    <property type="entry name" value="AB_hydrolase_1"/>
</dbReference>
<keyword evidence="3" id="KW-1185">Reference proteome</keyword>
<dbReference type="InterPro" id="IPR050266">
    <property type="entry name" value="AB_hydrolase_sf"/>
</dbReference>
<proteinExistence type="predicted"/>
<dbReference type="GO" id="GO:0016787">
    <property type="term" value="F:hydrolase activity"/>
    <property type="evidence" value="ECO:0007669"/>
    <property type="project" value="UniProtKB-KW"/>
</dbReference>
<dbReference type="SUPFAM" id="SSF53474">
    <property type="entry name" value="alpha/beta-Hydrolases"/>
    <property type="match status" value="1"/>
</dbReference>
<gene>
    <name evidence="2" type="ORF">ACFQNG_19080</name>
</gene>
<evidence type="ECO:0000259" key="1">
    <source>
        <dbReference type="Pfam" id="PF12697"/>
    </source>
</evidence>
<dbReference type="Proteomes" id="UP001596500">
    <property type="component" value="Unassembled WGS sequence"/>
</dbReference>
<reference evidence="3" key="1">
    <citation type="journal article" date="2019" name="Int. J. Syst. Evol. Microbiol.">
        <title>The Global Catalogue of Microorganisms (GCM) 10K type strain sequencing project: providing services to taxonomists for standard genome sequencing and annotation.</title>
        <authorList>
            <consortium name="The Broad Institute Genomics Platform"/>
            <consortium name="The Broad Institute Genome Sequencing Center for Infectious Disease"/>
            <person name="Wu L."/>
            <person name="Ma J."/>
        </authorList>
    </citation>
    <scope>NUCLEOTIDE SEQUENCE [LARGE SCALE GENOMIC DNA]</scope>
    <source>
        <strain evidence="3">CGMCC 1.12942</strain>
    </source>
</reference>
<evidence type="ECO:0000313" key="3">
    <source>
        <dbReference type="Proteomes" id="UP001596500"/>
    </source>
</evidence>
<dbReference type="Gene3D" id="3.40.50.1820">
    <property type="entry name" value="alpha/beta hydrolase"/>
    <property type="match status" value="1"/>
</dbReference>
<dbReference type="Pfam" id="PF12697">
    <property type="entry name" value="Abhydrolase_6"/>
    <property type="match status" value="1"/>
</dbReference>
<dbReference type="InterPro" id="IPR029058">
    <property type="entry name" value="AB_hydrolase_fold"/>
</dbReference>
<name>A0ABW2RQ35_9BACL</name>
<accession>A0ABW2RQ35</accession>
<dbReference type="PANTHER" id="PTHR43798:SF6">
    <property type="entry name" value="HYDROLASE, PUTATIVE (AFU_ORTHOLOGUE AFUA_4G13070)-RELATED"/>
    <property type="match status" value="1"/>
</dbReference>
<feature type="domain" description="AB hydrolase-1" evidence="1">
    <location>
        <begin position="21"/>
        <end position="258"/>
    </location>
</feature>
<sequence length="276" mass="31483">MECSIGDVKVHYHVYGSGRPILMIHGFSLDHRVMTGCMEPVFTGRVEEWKRIYIDLPGMGQSKEVYGIQNSDDMLDVVLQFIDRIIPDESFLVAGQSYGGYLARGIIAKRKEQVDGAAFICPLIIADMNGRTLPPHTVIHQDEQLLSRLSAEEREEFRSISVVLDETNWRRYREEILAGAALADESFLDKLKKQYAFSFDVDERLSPYEKPCLFLLGRQDAITGYEDAWRILDRFPRATFAVLDRAGHNLQLEQPALFHAMVNEWLNRVVENAGGK</sequence>
<dbReference type="PANTHER" id="PTHR43798">
    <property type="entry name" value="MONOACYLGLYCEROL LIPASE"/>
    <property type="match status" value="1"/>
</dbReference>
<dbReference type="EMBL" id="JBHTBW010000081">
    <property type="protein sequence ID" value="MFC7443173.1"/>
    <property type="molecule type" value="Genomic_DNA"/>
</dbReference>